<gene>
    <name evidence="1" type="ORF">BYL167_LOCUS67679</name>
</gene>
<feature type="non-terminal residue" evidence="1">
    <location>
        <position position="1"/>
    </location>
</feature>
<protein>
    <submittedName>
        <fullName evidence="1">Uncharacterized protein</fullName>
    </submittedName>
</protein>
<evidence type="ECO:0000313" key="1">
    <source>
        <dbReference type="EMBL" id="CAF5125236.1"/>
    </source>
</evidence>
<organism evidence="1 2">
    <name type="scientific">Rotaria magnacalcarata</name>
    <dbReference type="NCBI Taxonomy" id="392030"/>
    <lineage>
        <taxon>Eukaryota</taxon>
        <taxon>Metazoa</taxon>
        <taxon>Spiralia</taxon>
        <taxon>Gnathifera</taxon>
        <taxon>Rotifera</taxon>
        <taxon>Eurotatoria</taxon>
        <taxon>Bdelloidea</taxon>
        <taxon>Philodinida</taxon>
        <taxon>Philodinidae</taxon>
        <taxon>Rotaria</taxon>
    </lineage>
</organism>
<dbReference type="Proteomes" id="UP000681967">
    <property type="component" value="Unassembled WGS sequence"/>
</dbReference>
<dbReference type="AlphaFoldDB" id="A0A8S3FJ18"/>
<comment type="caution">
    <text evidence="1">The sequence shown here is derived from an EMBL/GenBank/DDBJ whole genome shotgun (WGS) entry which is preliminary data.</text>
</comment>
<accession>A0A8S3FJ18</accession>
<dbReference type="EMBL" id="CAJOBH010246092">
    <property type="protein sequence ID" value="CAF5125236.1"/>
    <property type="molecule type" value="Genomic_DNA"/>
</dbReference>
<sequence>MCLDERLSASILKNQITTLIIAIDPNRKKWSTMENICNQIFTVFINLTHLIFCDASYEHNARLAFKNPSPTFSSSSLSVLKIKVQTVDVCLRILDGRFEQLHTLDIEMANMFASSEEIENQRKIPNLKYFVLSCLLTTSYYNQLILPLLYRMSNLEELGLSFTTTVKETFIDGNNLKQNILNHMLQLKHFTFDIRSLLHINNEMNLPSKEDIQRTFDDFPYTNIISCIDYFREYKEG</sequence>
<reference evidence="1" key="1">
    <citation type="submission" date="2021-02" db="EMBL/GenBank/DDBJ databases">
        <authorList>
            <person name="Nowell W R."/>
        </authorList>
    </citation>
    <scope>NUCLEOTIDE SEQUENCE</scope>
</reference>
<proteinExistence type="predicted"/>
<evidence type="ECO:0000313" key="2">
    <source>
        <dbReference type="Proteomes" id="UP000681967"/>
    </source>
</evidence>
<name>A0A8S3FJ18_9BILA</name>